<protein>
    <submittedName>
        <fullName evidence="1">Uncharacterized protein</fullName>
    </submittedName>
</protein>
<proteinExistence type="predicted"/>
<accession>A0A3M7QEB1</accession>
<sequence>TDVSSQYERCQFLFIEKQPKTTLFSLQSYIDYCPIHNWYILIKERDVFRRFRLYDDWAFENEKETQGWNRLINVEKIRVQRRAFVKYLYACPEWGVLLERSRCFVNFASMKNFNKLPENLVESKSTANFKMALDKVNGIGSYSSRRPIGGDELRNSTC</sequence>
<dbReference type="AlphaFoldDB" id="A0A3M7QEB1"/>
<dbReference type="EMBL" id="REGN01006431">
    <property type="protein sequence ID" value="RNA09603.1"/>
    <property type="molecule type" value="Genomic_DNA"/>
</dbReference>
<name>A0A3M7QEB1_BRAPC</name>
<organism evidence="1 2">
    <name type="scientific">Brachionus plicatilis</name>
    <name type="common">Marine rotifer</name>
    <name type="synonym">Brachionus muelleri</name>
    <dbReference type="NCBI Taxonomy" id="10195"/>
    <lineage>
        <taxon>Eukaryota</taxon>
        <taxon>Metazoa</taxon>
        <taxon>Spiralia</taxon>
        <taxon>Gnathifera</taxon>
        <taxon>Rotifera</taxon>
        <taxon>Eurotatoria</taxon>
        <taxon>Monogononta</taxon>
        <taxon>Pseudotrocha</taxon>
        <taxon>Ploima</taxon>
        <taxon>Brachionidae</taxon>
        <taxon>Brachionus</taxon>
    </lineage>
</organism>
<reference evidence="1 2" key="1">
    <citation type="journal article" date="2018" name="Sci. Rep.">
        <title>Genomic signatures of local adaptation to the degree of environmental predictability in rotifers.</title>
        <authorList>
            <person name="Franch-Gras L."/>
            <person name="Hahn C."/>
            <person name="Garcia-Roger E.M."/>
            <person name="Carmona M.J."/>
            <person name="Serra M."/>
            <person name="Gomez A."/>
        </authorList>
    </citation>
    <scope>NUCLEOTIDE SEQUENCE [LARGE SCALE GENOMIC DNA]</scope>
    <source>
        <strain evidence="1">HYR1</strain>
    </source>
</reference>
<gene>
    <name evidence="1" type="ORF">BpHYR1_042661</name>
</gene>
<dbReference type="Proteomes" id="UP000276133">
    <property type="component" value="Unassembled WGS sequence"/>
</dbReference>
<feature type="non-terminal residue" evidence="1">
    <location>
        <position position="1"/>
    </location>
</feature>
<evidence type="ECO:0000313" key="2">
    <source>
        <dbReference type="Proteomes" id="UP000276133"/>
    </source>
</evidence>
<comment type="caution">
    <text evidence="1">The sequence shown here is derived from an EMBL/GenBank/DDBJ whole genome shotgun (WGS) entry which is preliminary data.</text>
</comment>
<evidence type="ECO:0000313" key="1">
    <source>
        <dbReference type="EMBL" id="RNA09603.1"/>
    </source>
</evidence>
<keyword evidence="2" id="KW-1185">Reference proteome</keyword>